<proteinExistence type="predicted"/>
<dbReference type="NCBIfam" id="NF033528">
    <property type="entry name" value="lasso_cyano"/>
    <property type="match status" value="1"/>
</dbReference>
<dbReference type="AlphaFoldDB" id="A0A1Z4M1E9"/>
<organism evidence="1 2">
    <name type="scientific">Calothrix parasitica NIES-267</name>
    <dbReference type="NCBI Taxonomy" id="1973488"/>
    <lineage>
        <taxon>Bacteria</taxon>
        <taxon>Bacillati</taxon>
        <taxon>Cyanobacteriota</taxon>
        <taxon>Cyanophyceae</taxon>
        <taxon>Nostocales</taxon>
        <taxon>Calotrichaceae</taxon>
        <taxon>Calothrix</taxon>
    </lineage>
</organism>
<sequence length="54" mass="5741">MKNTYTTPKLTSFGDVAEMTQVIGGDSRTDFVFNTAGQPISGGNDLGSRDVIDD</sequence>
<evidence type="ECO:0008006" key="3">
    <source>
        <dbReference type="Google" id="ProtNLM"/>
    </source>
</evidence>
<evidence type="ECO:0000313" key="1">
    <source>
        <dbReference type="EMBL" id="BAY87290.1"/>
    </source>
</evidence>
<dbReference type="Proteomes" id="UP000218418">
    <property type="component" value="Chromosome"/>
</dbReference>
<reference evidence="1 2" key="1">
    <citation type="submission" date="2017-06" db="EMBL/GenBank/DDBJ databases">
        <title>Genome sequencing of cyanobaciteial culture collection at National Institute for Environmental Studies (NIES).</title>
        <authorList>
            <person name="Hirose Y."/>
            <person name="Shimura Y."/>
            <person name="Fujisawa T."/>
            <person name="Nakamura Y."/>
            <person name="Kawachi M."/>
        </authorList>
    </citation>
    <scope>NUCLEOTIDE SEQUENCE [LARGE SCALE GENOMIC DNA]</scope>
    <source>
        <strain evidence="1 2">NIES-267</strain>
    </source>
</reference>
<evidence type="ECO:0000313" key="2">
    <source>
        <dbReference type="Proteomes" id="UP000218418"/>
    </source>
</evidence>
<keyword evidence="2" id="KW-1185">Reference proteome</keyword>
<name>A0A1Z4M1E9_9CYAN</name>
<protein>
    <recommendedName>
        <fullName evidence="3">Lasso peptide</fullName>
    </recommendedName>
</protein>
<gene>
    <name evidence="1" type="ORF">NIES267_68110</name>
</gene>
<dbReference type="EMBL" id="AP018227">
    <property type="protein sequence ID" value="BAY87290.1"/>
    <property type="molecule type" value="Genomic_DNA"/>
</dbReference>
<accession>A0A1Z4M1E9</accession>